<sequence length="511" mass="58186">MDVPLPQQNTARSNTANPRKRPATGRLQSSTQKSIHPSAEESVHRRLAQYEEYINGQIDDFIRHDPATEELPNLPIYHSEFLKAEHACLKIPQDYLMKLKADEDPQLVAALKPRLAAVLENYQSVPESVAVVGKIGQAHSKVAYEANIEVIDARTCQASVRQHLHNIIMDLGKGKESVRKGNDQGSESVIVLQNLFSNRREFASEDAILAFLGYYGNTRDSQWQARQEKAIDYSIEWAEERRRKTTTLSKIYATNVTELWNRLKPFGNDQTTVVDMDIGFNPTLLVEKIEIFGDFRIRYSVGDCPGFEDINKDRVTKANRYLQHSRVVIFVEDVIRAGASDFLKRFLQDRRKRRPGQHIIVVLSKGDTGLDPADRTETSFDRHEVADLDWLSNRKGQVKKEQSGTCMMQPKDLDSKTFRANLDCRKPQLNSMFKIVDIALKSLSGRMGGYLTEDNHGEFFPEAMEKHYTAAARAKKRRDTTLARSRLQTLWNGVSGIDGPYTVFHTKFLSI</sequence>
<accession>A0ABR3UZJ6</accession>
<protein>
    <submittedName>
        <fullName evidence="2">Uncharacterized protein</fullName>
    </submittedName>
</protein>
<evidence type="ECO:0000313" key="2">
    <source>
        <dbReference type="EMBL" id="KAL1801538.1"/>
    </source>
</evidence>
<dbReference type="SUPFAM" id="SSF52540">
    <property type="entry name" value="P-loop containing nucleoside triphosphate hydrolases"/>
    <property type="match status" value="1"/>
</dbReference>
<dbReference type="EMBL" id="JBHGVX010000001">
    <property type="protein sequence ID" value="KAL1801538.1"/>
    <property type="molecule type" value="Genomic_DNA"/>
</dbReference>
<dbReference type="InterPro" id="IPR027417">
    <property type="entry name" value="P-loop_NTPase"/>
</dbReference>
<proteinExistence type="predicted"/>
<dbReference type="Gene3D" id="3.40.50.300">
    <property type="entry name" value="P-loop containing nucleotide triphosphate hydrolases"/>
    <property type="match status" value="1"/>
</dbReference>
<name>A0ABR3UZJ6_9PLEO</name>
<dbReference type="Proteomes" id="UP001578633">
    <property type="component" value="Chromosome 1"/>
</dbReference>
<dbReference type="GeneID" id="96082202"/>
<comment type="caution">
    <text evidence="2">The sequence shown here is derived from an EMBL/GenBank/DDBJ whole genome shotgun (WGS) entry which is preliminary data.</text>
</comment>
<reference evidence="2 3" key="1">
    <citation type="submission" date="2024-09" db="EMBL/GenBank/DDBJ databases">
        <title>T2T genomes of carrot and Alternaria dauci and their utility for understanding host-pathogen interaction during carrot leaf blight disease.</title>
        <authorList>
            <person name="Liu W."/>
            <person name="Xu S."/>
            <person name="Ou C."/>
            <person name="Liu X."/>
            <person name="Zhuang F."/>
            <person name="Deng X.W."/>
        </authorList>
    </citation>
    <scope>NUCLEOTIDE SEQUENCE [LARGE SCALE GENOMIC DNA]</scope>
    <source>
        <strain evidence="2 3">A2016</strain>
    </source>
</reference>
<dbReference type="RefSeq" id="XP_069312122.1">
    <property type="nucleotide sequence ID" value="XM_069447220.1"/>
</dbReference>
<keyword evidence="3" id="KW-1185">Reference proteome</keyword>
<feature type="region of interest" description="Disordered" evidence="1">
    <location>
        <begin position="1"/>
        <end position="42"/>
    </location>
</feature>
<feature type="compositionally biased region" description="Polar residues" evidence="1">
    <location>
        <begin position="26"/>
        <end position="35"/>
    </location>
</feature>
<organism evidence="2 3">
    <name type="scientific">Alternaria dauci</name>
    <dbReference type="NCBI Taxonomy" id="48095"/>
    <lineage>
        <taxon>Eukaryota</taxon>
        <taxon>Fungi</taxon>
        <taxon>Dikarya</taxon>
        <taxon>Ascomycota</taxon>
        <taxon>Pezizomycotina</taxon>
        <taxon>Dothideomycetes</taxon>
        <taxon>Pleosporomycetidae</taxon>
        <taxon>Pleosporales</taxon>
        <taxon>Pleosporineae</taxon>
        <taxon>Pleosporaceae</taxon>
        <taxon>Alternaria</taxon>
        <taxon>Alternaria sect. Porri</taxon>
    </lineage>
</organism>
<evidence type="ECO:0000256" key="1">
    <source>
        <dbReference type="SAM" id="MobiDB-lite"/>
    </source>
</evidence>
<feature type="compositionally biased region" description="Polar residues" evidence="1">
    <location>
        <begin position="1"/>
        <end position="17"/>
    </location>
</feature>
<evidence type="ECO:0000313" key="3">
    <source>
        <dbReference type="Proteomes" id="UP001578633"/>
    </source>
</evidence>
<gene>
    <name evidence="2" type="ORF">ACET3X_001880</name>
</gene>